<reference evidence="3" key="1">
    <citation type="submission" date="2016-10" db="EMBL/GenBank/DDBJ databases">
        <authorList>
            <person name="Varghese N."/>
            <person name="Submissions S."/>
        </authorList>
    </citation>
    <scope>NUCLEOTIDE SEQUENCE [LARGE SCALE GENOMIC DNA]</scope>
    <source>
        <strain evidence="3">CGMCC 1.10683</strain>
    </source>
</reference>
<name>A0A1I6TN76_9CAUL</name>
<accession>A0A1I6TN76</accession>
<proteinExistence type="predicted"/>
<protein>
    <submittedName>
        <fullName evidence="2">Uncharacterized protein</fullName>
    </submittedName>
</protein>
<organism evidence="2 3">
    <name type="scientific">Brevundimonas viscosa</name>
    <dbReference type="NCBI Taxonomy" id="871741"/>
    <lineage>
        <taxon>Bacteria</taxon>
        <taxon>Pseudomonadati</taxon>
        <taxon>Pseudomonadota</taxon>
        <taxon>Alphaproteobacteria</taxon>
        <taxon>Caulobacterales</taxon>
        <taxon>Caulobacteraceae</taxon>
        <taxon>Brevundimonas</taxon>
    </lineage>
</organism>
<evidence type="ECO:0000313" key="3">
    <source>
        <dbReference type="Proteomes" id="UP000198788"/>
    </source>
</evidence>
<dbReference type="AlphaFoldDB" id="A0A1I6TN76"/>
<dbReference type="OrthoDB" id="10003542at2"/>
<dbReference type="Proteomes" id="UP000198788">
    <property type="component" value="Unassembled WGS sequence"/>
</dbReference>
<evidence type="ECO:0000256" key="1">
    <source>
        <dbReference type="SAM" id="MobiDB-lite"/>
    </source>
</evidence>
<sequence length="215" mass="22358">MRLDAGGPTRQAARRRTAALAALSAANHLAILTPLALTTSRLTPGAAPETRIVIPLDLVPAPASRAATARAQAAAAVPGGRRGEAVAGARMPAPRPADRPSARIRLPDAPAGAAAGAAAIPDPWRVRSGLGRPARLPCPAAPDNPLGQRLCAVGPATDRDPPPLTRADLLPNDDPSPRQRREAGFERQAEANEAWRSYTRDGGAYPGLRSLFSER</sequence>
<dbReference type="STRING" id="871741.SAMN05192570_0184"/>
<evidence type="ECO:0000313" key="2">
    <source>
        <dbReference type="EMBL" id="SFS90437.1"/>
    </source>
</evidence>
<feature type="compositionally biased region" description="Basic and acidic residues" evidence="1">
    <location>
        <begin position="175"/>
        <end position="190"/>
    </location>
</feature>
<dbReference type="EMBL" id="FOZV01000012">
    <property type="protein sequence ID" value="SFS90437.1"/>
    <property type="molecule type" value="Genomic_DNA"/>
</dbReference>
<gene>
    <name evidence="2" type="ORF">SAMN05192570_0184</name>
</gene>
<dbReference type="RefSeq" id="WP_092313641.1">
    <property type="nucleotide sequence ID" value="NZ_FOZV01000012.1"/>
</dbReference>
<feature type="region of interest" description="Disordered" evidence="1">
    <location>
        <begin position="137"/>
        <end position="215"/>
    </location>
</feature>
<keyword evidence="3" id="KW-1185">Reference proteome</keyword>